<dbReference type="AlphaFoldDB" id="A0A5Q0Q866"/>
<feature type="domain" description="ABC3 transporter permease C-terminal" evidence="7">
    <location>
        <begin position="680"/>
        <end position="791"/>
    </location>
</feature>
<evidence type="ECO:0000256" key="4">
    <source>
        <dbReference type="ARBA" id="ARBA00022989"/>
    </source>
</evidence>
<comment type="subcellular location">
    <subcellularLocation>
        <location evidence="1">Cell membrane</location>
        <topology evidence="1">Multi-pass membrane protein</topology>
    </subcellularLocation>
</comment>
<evidence type="ECO:0000256" key="2">
    <source>
        <dbReference type="ARBA" id="ARBA00022475"/>
    </source>
</evidence>
<evidence type="ECO:0000259" key="8">
    <source>
        <dbReference type="Pfam" id="PF12704"/>
    </source>
</evidence>
<organism evidence="9 10">
    <name type="scientific">Sphingobacterium zhuxiongii</name>
    <dbReference type="NCBI Taxonomy" id="2662364"/>
    <lineage>
        <taxon>Bacteria</taxon>
        <taxon>Pseudomonadati</taxon>
        <taxon>Bacteroidota</taxon>
        <taxon>Sphingobacteriia</taxon>
        <taxon>Sphingobacteriales</taxon>
        <taxon>Sphingobacteriaceae</taxon>
        <taxon>Sphingobacterium</taxon>
    </lineage>
</organism>
<dbReference type="RefSeq" id="WP_153509766.1">
    <property type="nucleotide sequence ID" value="NZ_CP045652.1"/>
</dbReference>
<keyword evidence="4 6" id="KW-1133">Transmembrane helix</keyword>
<feature type="domain" description="ABC3 transporter permease C-terminal" evidence="7">
    <location>
        <begin position="293"/>
        <end position="410"/>
    </location>
</feature>
<evidence type="ECO:0000256" key="3">
    <source>
        <dbReference type="ARBA" id="ARBA00022692"/>
    </source>
</evidence>
<evidence type="ECO:0000313" key="9">
    <source>
        <dbReference type="EMBL" id="QGA25444.1"/>
    </source>
</evidence>
<keyword evidence="10" id="KW-1185">Reference proteome</keyword>
<keyword evidence="5 6" id="KW-0472">Membrane</keyword>
<dbReference type="PANTHER" id="PTHR30572:SF18">
    <property type="entry name" value="ABC-TYPE MACROLIDE FAMILY EXPORT SYSTEM PERMEASE COMPONENT 2"/>
    <property type="match status" value="1"/>
</dbReference>
<dbReference type="EMBL" id="CP045652">
    <property type="protein sequence ID" value="QGA25444.1"/>
    <property type="molecule type" value="Genomic_DNA"/>
</dbReference>
<evidence type="ECO:0000256" key="5">
    <source>
        <dbReference type="ARBA" id="ARBA00023136"/>
    </source>
</evidence>
<feature type="domain" description="MacB-like periplasmic core" evidence="8">
    <location>
        <begin position="429"/>
        <end position="601"/>
    </location>
</feature>
<dbReference type="KEGG" id="sphe:GFH32_03495"/>
<feature type="transmembrane region" description="Helical" evidence="6">
    <location>
        <begin position="675"/>
        <end position="699"/>
    </location>
</feature>
<accession>A0A5Q0Q866</accession>
<gene>
    <name evidence="9" type="ORF">GFH32_03495</name>
</gene>
<dbReference type="Proteomes" id="UP000326921">
    <property type="component" value="Chromosome"/>
</dbReference>
<dbReference type="InterPro" id="IPR003838">
    <property type="entry name" value="ABC3_permease_C"/>
</dbReference>
<reference evidence="9 10" key="1">
    <citation type="submission" date="2019-10" db="EMBL/GenBank/DDBJ databases">
        <authorList>
            <person name="Dong K."/>
        </authorList>
    </citation>
    <scope>NUCLEOTIDE SEQUENCE [LARGE SCALE GENOMIC DNA]</scope>
    <source>
        <strain evidence="10">dk4302</strain>
    </source>
</reference>
<dbReference type="InterPro" id="IPR050250">
    <property type="entry name" value="Macrolide_Exporter_MacB"/>
</dbReference>
<dbReference type="PANTHER" id="PTHR30572">
    <property type="entry name" value="MEMBRANE COMPONENT OF TRANSPORTER-RELATED"/>
    <property type="match status" value="1"/>
</dbReference>
<evidence type="ECO:0000313" key="10">
    <source>
        <dbReference type="Proteomes" id="UP000326921"/>
    </source>
</evidence>
<sequence>MLKIAFRTILKTKSLSFIQVFGFAIAITTSTILFLTAMFELSFDRFHKDTERIGMVYMESNSQGGVEYNPSVAAPLAPLMKKELPDVENVTRVYQNHVLLRNDNKEVRSINRSVDQSFFNIFDFKLIQGNKKGLDMLDGVILDENTAMSLYGSTNIIGRPIELNQSGEWENRVISAVIENAPSNSNIHYNSLSRVENLPNFQARSMDWGHKDHFVFVKVKSPKLNVQQFTIAAQSFLDTHYKDEIGKLKRDGAMLDKNGKYLSIHLLPLRDLHLSDLRTGSNSTANFPWILLLIAGLIMFIAGSNFVNLSLANSLTRIKEIGTRKTIGGTTFQLFKQLWIESFLICLIGLILGLLLTAIILPEYNATLGYNFSITQLFKPLNIIIFLSSFLLLTVITGGYPAMRISSANIIESLKGTGKLKSTHMQNSLTVLQFAIAIILCIATIVISSQLHYLANRPLGFNKNEVISIPIGSGVDSRQLLARMRVELSAYPWVKSITGTDINLGQGRDGSTSTSRFGFDHEGKEVITNFLNIDYDYLKTLDIKLLAGRDFDRSFGTDSNAVLINKEMAALVGGEKAILGKQLQMDGSPTVIGIVDNFNFDDLKQKVGPLTMSINPSGFPLQYLFVRVETDNLSQTLQNVEKTWKTINPKASFAASYLDENTQNQYKNERRFAKIVIAGASVAIIISCLGLFALTILLINGKIKEIGIRRVLGSSIGNIILLLSKNFIKLISIAFLIGAPISWFIMNNWLQSFAFRIEIQWWMLVLAGSTALGFAMITIAWQTFKAARTNPVDSLRDE</sequence>
<dbReference type="Pfam" id="PF02687">
    <property type="entry name" value="FtsX"/>
    <property type="match status" value="2"/>
</dbReference>
<protein>
    <submittedName>
        <fullName evidence="9">FtsX-like permease family protein</fullName>
    </submittedName>
</protein>
<evidence type="ECO:0000256" key="1">
    <source>
        <dbReference type="ARBA" id="ARBA00004651"/>
    </source>
</evidence>
<dbReference type="GO" id="GO:0022857">
    <property type="term" value="F:transmembrane transporter activity"/>
    <property type="evidence" value="ECO:0007669"/>
    <property type="project" value="TreeGrafter"/>
</dbReference>
<feature type="transmembrane region" description="Helical" evidence="6">
    <location>
        <begin position="429"/>
        <end position="453"/>
    </location>
</feature>
<feature type="transmembrane region" description="Helical" evidence="6">
    <location>
        <begin position="761"/>
        <end position="781"/>
    </location>
</feature>
<evidence type="ECO:0000256" key="6">
    <source>
        <dbReference type="SAM" id="Phobius"/>
    </source>
</evidence>
<proteinExistence type="predicted"/>
<feature type="transmembrane region" description="Helical" evidence="6">
    <location>
        <begin position="719"/>
        <end position="741"/>
    </location>
</feature>
<feature type="transmembrane region" description="Helical" evidence="6">
    <location>
        <begin position="20"/>
        <end position="39"/>
    </location>
</feature>
<keyword evidence="3 6" id="KW-0812">Transmembrane</keyword>
<feature type="domain" description="MacB-like periplasmic core" evidence="8">
    <location>
        <begin position="16"/>
        <end position="222"/>
    </location>
</feature>
<feature type="transmembrane region" description="Helical" evidence="6">
    <location>
        <begin position="338"/>
        <end position="361"/>
    </location>
</feature>
<name>A0A5Q0Q866_9SPHI</name>
<dbReference type="InterPro" id="IPR025857">
    <property type="entry name" value="MacB_PCD"/>
</dbReference>
<keyword evidence="2" id="KW-1003">Cell membrane</keyword>
<feature type="transmembrane region" description="Helical" evidence="6">
    <location>
        <begin position="381"/>
        <end position="400"/>
    </location>
</feature>
<feature type="transmembrane region" description="Helical" evidence="6">
    <location>
        <begin position="287"/>
        <end position="309"/>
    </location>
</feature>
<dbReference type="GO" id="GO:0005886">
    <property type="term" value="C:plasma membrane"/>
    <property type="evidence" value="ECO:0007669"/>
    <property type="project" value="UniProtKB-SubCell"/>
</dbReference>
<evidence type="ECO:0000259" key="7">
    <source>
        <dbReference type="Pfam" id="PF02687"/>
    </source>
</evidence>
<dbReference type="Pfam" id="PF12704">
    <property type="entry name" value="MacB_PCD"/>
    <property type="match status" value="2"/>
</dbReference>